<evidence type="ECO:0000259" key="8">
    <source>
        <dbReference type="PROSITE" id="PS50902"/>
    </source>
</evidence>
<dbReference type="GO" id="GO:0016651">
    <property type="term" value="F:oxidoreductase activity, acting on NAD(P)H"/>
    <property type="evidence" value="ECO:0007669"/>
    <property type="project" value="UniProtKB-ARBA"/>
</dbReference>
<dbReference type="NCBIfam" id="TIGR01753">
    <property type="entry name" value="flav_short"/>
    <property type="match status" value="1"/>
</dbReference>
<dbReference type="InterPro" id="IPR029039">
    <property type="entry name" value="Flavoprotein-like_sf"/>
</dbReference>
<dbReference type="GO" id="GO:0009055">
    <property type="term" value="F:electron transfer activity"/>
    <property type="evidence" value="ECO:0007669"/>
    <property type="project" value="UniProtKB-UniRule"/>
</dbReference>
<keyword evidence="10" id="KW-1185">Reference proteome</keyword>
<dbReference type="Proteomes" id="UP000030993">
    <property type="component" value="Unassembled WGS sequence"/>
</dbReference>
<dbReference type="PROSITE" id="PS50902">
    <property type="entry name" value="FLAVODOXIN_LIKE"/>
    <property type="match status" value="1"/>
</dbReference>
<keyword evidence="4 7" id="KW-0285">Flavoprotein</keyword>
<dbReference type="InterPro" id="IPR008254">
    <property type="entry name" value="Flavodoxin/NO_synth"/>
</dbReference>
<dbReference type="AlphaFoldDB" id="A0A0B2JFN3"/>
<evidence type="ECO:0000256" key="3">
    <source>
        <dbReference type="ARBA" id="ARBA00022448"/>
    </source>
</evidence>
<evidence type="ECO:0000256" key="7">
    <source>
        <dbReference type="RuleBase" id="RU367037"/>
    </source>
</evidence>
<dbReference type="Pfam" id="PF00258">
    <property type="entry name" value="Flavodoxin_1"/>
    <property type="match status" value="1"/>
</dbReference>
<evidence type="ECO:0000256" key="2">
    <source>
        <dbReference type="ARBA" id="ARBA00005267"/>
    </source>
</evidence>
<comment type="function">
    <text evidence="7">Low-potential electron donor to a number of redox enzymes.</text>
</comment>
<evidence type="ECO:0000256" key="4">
    <source>
        <dbReference type="ARBA" id="ARBA00022630"/>
    </source>
</evidence>
<protein>
    <recommendedName>
        <fullName evidence="7">Flavodoxin</fullName>
    </recommendedName>
</protein>
<feature type="domain" description="Flavodoxin-like" evidence="8">
    <location>
        <begin position="3"/>
        <end position="139"/>
    </location>
</feature>
<reference evidence="9 10" key="1">
    <citation type="journal article" date="2013" name="PLoS ONE">
        <title>Identification and characterization of three novel lipases belonging to families II and V from Anaerovibrio lipolyticus 5ST.</title>
        <authorList>
            <person name="Prive F."/>
            <person name="Kaderbhai N.N."/>
            <person name="Girdwood S."/>
            <person name="Worgan H.J."/>
            <person name="Pinloche E."/>
            <person name="Scollan N.D."/>
            <person name="Huws S.A."/>
            <person name="Newbold C.J."/>
        </authorList>
    </citation>
    <scope>NUCLEOTIDE SEQUENCE [LARGE SCALE GENOMIC DNA]</scope>
    <source>
        <strain evidence="9 10">5S</strain>
    </source>
</reference>
<keyword evidence="5 7" id="KW-0288">FMN</keyword>
<dbReference type="eggNOG" id="COG0716">
    <property type="taxonomic scope" value="Bacteria"/>
</dbReference>
<proteinExistence type="inferred from homology"/>
<evidence type="ECO:0000313" key="10">
    <source>
        <dbReference type="Proteomes" id="UP000030993"/>
    </source>
</evidence>
<dbReference type="EMBL" id="JSCE01000265">
    <property type="protein sequence ID" value="KHM45086.1"/>
    <property type="molecule type" value="Genomic_DNA"/>
</dbReference>
<dbReference type="Gene3D" id="3.40.50.360">
    <property type="match status" value="1"/>
</dbReference>
<keyword evidence="6 7" id="KW-0249">Electron transport</keyword>
<keyword evidence="3 7" id="KW-0813">Transport</keyword>
<comment type="caution">
    <text evidence="9">The sequence shown here is derived from an EMBL/GenBank/DDBJ whole genome shotgun (WGS) entry which is preliminary data.</text>
</comment>
<dbReference type="PANTHER" id="PTHR43717">
    <property type="entry name" value="ANAEROBIC NITRIC OXIDE REDUCTASE FLAVORUBREDOXIN"/>
    <property type="match status" value="1"/>
</dbReference>
<evidence type="ECO:0000256" key="1">
    <source>
        <dbReference type="ARBA" id="ARBA00001917"/>
    </source>
</evidence>
<organism evidence="9 10">
    <name type="scientific">Anaerovibrio lipolyticus</name>
    <dbReference type="NCBI Taxonomy" id="82374"/>
    <lineage>
        <taxon>Bacteria</taxon>
        <taxon>Bacillati</taxon>
        <taxon>Bacillota</taxon>
        <taxon>Negativicutes</taxon>
        <taxon>Selenomonadales</taxon>
        <taxon>Selenomonadaceae</taxon>
        <taxon>Anaerovibrio</taxon>
    </lineage>
</organism>
<evidence type="ECO:0000256" key="6">
    <source>
        <dbReference type="ARBA" id="ARBA00022982"/>
    </source>
</evidence>
<accession>A0A0B2JFN3</accession>
<dbReference type="PANTHER" id="PTHR43717:SF1">
    <property type="entry name" value="ANAEROBIC NITRIC OXIDE REDUCTASE FLAVORUBREDOXIN"/>
    <property type="match status" value="1"/>
</dbReference>
<dbReference type="RefSeq" id="WP_039212428.1">
    <property type="nucleotide sequence ID" value="NZ_JSCE01000265.1"/>
</dbReference>
<comment type="similarity">
    <text evidence="2 7">Belongs to the flavodoxin family.</text>
</comment>
<name>A0A0B2JFN3_9FIRM</name>
<comment type="cofactor">
    <cofactor evidence="1 7">
        <name>FMN</name>
        <dbReference type="ChEBI" id="CHEBI:58210"/>
    </cofactor>
</comment>
<dbReference type="GO" id="GO:0010181">
    <property type="term" value="F:FMN binding"/>
    <property type="evidence" value="ECO:0007669"/>
    <property type="project" value="UniProtKB-UniRule"/>
</dbReference>
<dbReference type="STRING" id="82374.NZ47_14085"/>
<evidence type="ECO:0000313" key="9">
    <source>
        <dbReference type="EMBL" id="KHM45086.1"/>
    </source>
</evidence>
<gene>
    <name evidence="9" type="ORF">NZ47_14085</name>
</gene>
<sequence>MKIAVVYWSGTGNTKAMAESMLDGAKAAGAETDIYSVDQFSADKMDSYDGFLFGCSAMGCEVLEEAEFEPFFQEAENKIANIPVGLFGSYGWGSGEWLQDWHQRCKEHGAKVYKDGVMINNTPDADGLKECQDFAQSFVKENF</sequence>
<evidence type="ECO:0000256" key="5">
    <source>
        <dbReference type="ARBA" id="ARBA00022643"/>
    </source>
</evidence>
<dbReference type="InterPro" id="IPR010087">
    <property type="entry name" value="Flav_short"/>
</dbReference>
<dbReference type="SUPFAM" id="SSF52218">
    <property type="entry name" value="Flavoproteins"/>
    <property type="match status" value="1"/>
</dbReference>